<evidence type="ECO:0000256" key="1">
    <source>
        <dbReference type="SAM" id="Phobius"/>
    </source>
</evidence>
<dbReference type="EMBL" id="HBFR01040175">
    <property type="protein sequence ID" value="CAD8902176.1"/>
    <property type="molecule type" value="Transcribed_RNA"/>
</dbReference>
<proteinExistence type="predicted"/>
<feature type="transmembrane region" description="Helical" evidence="1">
    <location>
        <begin position="232"/>
        <end position="264"/>
    </location>
</feature>
<accession>A0A7S1G116</accession>
<reference evidence="2" key="1">
    <citation type="submission" date="2021-01" db="EMBL/GenBank/DDBJ databases">
        <authorList>
            <person name="Corre E."/>
            <person name="Pelletier E."/>
            <person name="Niang G."/>
            <person name="Scheremetjew M."/>
            <person name="Finn R."/>
            <person name="Kale V."/>
            <person name="Holt S."/>
            <person name="Cochrane G."/>
            <person name="Meng A."/>
            <person name="Brown T."/>
            <person name="Cohen L."/>
        </authorList>
    </citation>
    <scope>NUCLEOTIDE SEQUENCE</scope>
    <source>
        <strain evidence="2">308</strain>
    </source>
</reference>
<keyword evidence="1" id="KW-0812">Transmembrane</keyword>
<name>A0A7S1G116_9STRA</name>
<keyword evidence="1" id="KW-1133">Transmembrane helix</keyword>
<feature type="transmembrane region" description="Helical" evidence="1">
    <location>
        <begin position="197"/>
        <end position="220"/>
    </location>
</feature>
<sequence length="291" mass="32427">MDNRRQPGGTIANASMPPMGPLVVQGVKSFAKHNPIITSTYLFGIVVLLTVGTGTKLTFDQQNQYDRIMSTIDLDAEYDAASRYAAANNAYYHSKGWFSCDSYCQRNKKRMENSKKEVDAVRAEGNARMSDAKKVAGLFSEVGIGEVKDSFWALFNQGKRFAKRQTMWDALFVGMRSMSRGRDESIIEFGLKILLQLLINFSLGLLMALFLFVFGLWTIIKSYQPSPMMAVLFFVMATSAAFAFVATFLLALYGAAAGGVYSVAQLAQANMRLQAESGGQRRQFQQRPHYE</sequence>
<dbReference type="AlphaFoldDB" id="A0A7S1G116"/>
<feature type="transmembrane region" description="Helical" evidence="1">
    <location>
        <begin position="36"/>
        <end position="59"/>
    </location>
</feature>
<gene>
    <name evidence="2" type="ORF">CHYS00102_LOCUS29395</name>
</gene>
<organism evidence="2">
    <name type="scientific">Corethron hystrix</name>
    <dbReference type="NCBI Taxonomy" id="216773"/>
    <lineage>
        <taxon>Eukaryota</taxon>
        <taxon>Sar</taxon>
        <taxon>Stramenopiles</taxon>
        <taxon>Ochrophyta</taxon>
        <taxon>Bacillariophyta</taxon>
        <taxon>Coscinodiscophyceae</taxon>
        <taxon>Corethrophycidae</taxon>
        <taxon>Corethrales</taxon>
        <taxon>Corethraceae</taxon>
        <taxon>Corethron</taxon>
    </lineage>
</organism>
<protein>
    <submittedName>
        <fullName evidence="2">Uncharacterized protein</fullName>
    </submittedName>
</protein>
<evidence type="ECO:0000313" key="2">
    <source>
        <dbReference type="EMBL" id="CAD8902176.1"/>
    </source>
</evidence>
<keyword evidence="1" id="KW-0472">Membrane</keyword>